<dbReference type="Gene3D" id="6.20.240.10">
    <property type="match status" value="1"/>
</dbReference>
<dbReference type="Pfam" id="PF01575">
    <property type="entry name" value="MaoC_dehydratas"/>
    <property type="match status" value="1"/>
</dbReference>
<keyword evidence="4" id="KW-0808">Transferase</keyword>
<protein>
    <submittedName>
        <fullName evidence="10">Type I polyketide synthase</fullName>
    </submittedName>
</protein>
<dbReference type="Pfam" id="PF00698">
    <property type="entry name" value="Acyl_transf_1"/>
    <property type="match status" value="1"/>
</dbReference>
<dbReference type="GO" id="GO:0006633">
    <property type="term" value="P:fatty acid biosynthetic process"/>
    <property type="evidence" value="ECO:0007669"/>
    <property type="project" value="InterPro"/>
</dbReference>
<keyword evidence="2" id="KW-0596">Phosphopantetheine</keyword>
<dbReference type="PROSITE" id="PS52004">
    <property type="entry name" value="KS3_2"/>
    <property type="match status" value="1"/>
</dbReference>
<dbReference type="InterPro" id="IPR036291">
    <property type="entry name" value="NAD(P)-bd_dom_sf"/>
</dbReference>
<dbReference type="InterPro" id="IPR001227">
    <property type="entry name" value="Ac_transferase_dom_sf"/>
</dbReference>
<feature type="region of interest" description="Disordered" evidence="8">
    <location>
        <begin position="907"/>
        <end position="937"/>
    </location>
</feature>
<dbReference type="SUPFAM" id="SSF51735">
    <property type="entry name" value="NAD(P)-binding Rossmann-fold domains"/>
    <property type="match status" value="1"/>
</dbReference>
<dbReference type="Gene3D" id="3.20.20.70">
    <property type="entry name" value="Aldolase class I"/>
    <property type="match status" value="1"/>
</dbReference>
<dbReference type="OrthoDB" id="4746285at2"/>
<dbReference type="PANTHER" id="PTHR10982:SF21">
    <property type="entry name" value="FATTY ACID SYNTHASE SUBUNIT BETA"/>
    <property type="match status" value="1"/>
</dbReference>
<dbReference type="Gene3D" id="3.10.129.10">
    <property type="entry name" value="Hotdog Thioesterase"/>
    <property type="match status" value="1"/>
</dbReference>
<dbReference type="SUPFAM" id="SSF53901">
    <property type="entry name" value="Thiolase-like"/>
    <property type="match status" value="2"/>
</dbReference>
<dbReference type="EMBL" id="CP066007">
    <property type="protein sequence ID" value="QQB45938.1"/>
    <property type="molecule type" value="Genomic_DNA"/>
</dbReference>
<dbReference type="GO" id="GO:0004312">
    <property type="term" value="F:fatty acid synthase activity"/>
    <property type="evidence" value="ECO:0007669"/>
    <property type="project" value="InterPro"/>
</dbReference>
<proteinExistence type="inferred from homology"/>
<evidence type="ECO:0000256" key="6">
    <source>
        <dbReference type="ARBA" id="ARBA00022857"/>
    </source>
</evidence>
<evidence type="ECO:0000256" key="5">
    <source>
        <dbReference type="ARBA" id="ARBA00022801"/>
    </source>
</evidence>
<feature type="compositionally biased region" description="Polar residues" evidence="8">
    <location>
        <begin position="2469"/>
        <end position="2484"/>
    </location>
</feature>
<evidence type="ECO:0000256" key="2">
    <source>
        <dbReference type="ARBA" id="ARBA00022450"/>
    </source>
</evidence>
<dbReference type="InterPro" id="IPR016039">
    <property type="entry name" value="Thiolase-like"/>
</dbReference>
<dbReference type="GO" id="GO:0004315">
    <property type="term" value="F:3-oxoacyl-[acyl-carrier-protein] synthase activity"/>
    <property type="evidence" value="ECO:0007669"/>
    <property type="project" value="InterPro"/>
</dbReference>
<evidence type="ECO:0000313" key="10">
    <source>
        <dbReference type="EMBL" id="QQB45938.1"/>
    </source>
</evidence>
<dbReference type="InterPro" id="IPR014043">
    <property type="entry name" value="Acyl_transferase_dom"/>
</dbReference>
<dbReference type="SUPFAM" id="SSF54637">
    <property type="entry name" value="Thioesterase/thiol ester dehydrase-isomerase"/>
    <property type="match status" value="1"/>
</dbReference>
<feature type="compositionally biased region" description="Low complexity" evidence="8">
    <location>
        <begin position="928"/>
        <end position="937"/>
    </location>
</feature>
<dbReference type="InterPro" id="IPR050830">
    <property type="entry name" value="Fungal_FAS"/>
</dbReference>
<dbReference type="FunFam" id="3.40.366.10:FF:000009">
    <property type="entry name" value="Fatty acid synthase Fas"/>
    <property type="match status" value="1"/>
</dbReference>
<feature type="compositionally biased region" description="Polar residues" evidence="8">
    <location>
        <begin position="1777"/>
        <end position="1799"/>
    </location>
</feature>
<dbReference type="InterPro" id="IPR055118">
    <property type="entry name" value="FAS-like_AT_central"/>
</dbReference>
<sequence length="3141" mass="332144">MQHKEKNMTATIRNYALSFDGQSTPWHKALMEVLGDPVAAEHLHRLTSRADDLLAPLGPELAALGSGRYSLEDVPNDPSPVHSVPGITAAQFGLFHVLLNSGFDIVSHPPIDFIGHSQGILGAALVERWVAGETEDAANIFALARLIGAATTKHRPGVSISSMLSVRGVDKPVIRRVIRGTNISIALVNGFRRFVLSGSPEELETARTALEKLAAEHKKKQDESGACGETIAPIMEYLEVAAPFHDSLLQPALDQVDRWCSVIGLPENIAQYNAHELAAHVLVKPLNWQETVLAAICKGATSIVCLGPGDVIATVTRDACRGRGVAVVPAGSIEKIDELTAPGYTPADPADYSEYAPRLITLPGDNAPKVDTKFSRLTGLSPIMLAGMTPTTVDPEIVAAAANAGYWAELAGGGQVTAEVLNQNVDKLKGLLKPGRTAQFNAMFMDRYLWNLHFGNSHLVTSSRRSGAPIDGVVITAGIPEIDEAEALFAELRDAGFSYVAVKPGTVAQIRQCLAIASYTDNLIIQVEDGRAGGHHSWESLDELLINTYFEIRNTPGVVLTVGGGLGDPALAATYLSGTWSEKYGLPAMPVDAVFIGTPAMTAKEAKTTDSVKKLLVNTPGTSIDENCGWVPRGEVVGGMTSGMSHLHADMHEVDNAAAECARIIASVHGDTKKIAARKDELIGAMNKTARPYFGDLATMTYADVVRRYVELDYPYVDPSWQQRMQDLLQRFEARLAEEERGDIPTLFAELDSVADAPAAVDALLAAYPQAETTTITPVDEAWFVHLSRKYPKPTGYVPALDEDLLRWWGQDCLWQSQDERYSADSVRVIPGPVSVGFVTTMNEPVADILASYEDAAARVLSDGGLTATECVSRRAFGAVDDRAAHAPASASGTPSKAFPAGRLRAQPLELTSEESTTSSGRHSKGDAIPASAPSPASALSPAAVSSLASAAPSPITSSGTPENRLCATVEEAIIASPVISWMGALMTNPTRVVDDAGWDLIHEGGQAWTLRITMDTAWDHTAVDTHAVRRLDIPLTVDESIHTGGCPVVDAERLSTAMFDLLAGIAGVGGVSAQGDTIDVLPAIETSSRSRFGEAHYAFTCARQIGVTHGSTTGAALGQDQQQIVTDALLGPCWPAIYAALGSGRVDGMPVIEGLLQAVHLDHSARVHVPIDSLLGQRISVISWADSIEESRSGRIVTVKLELFVSSDEAEAKKTTPVIEFTERFAIRGRAFGTQAPKEPAVAGGYSAEFIDTPRSHLGSYTVTAPGEMTPFAWASGDFNPIHTSHRAARVAGLSAPLVHGMWLSATAQHAAEATVKAPLTGWTYRMFSMVALHDTVDITIDRIGAVNGGGLLIEVTCTIDGTLVSQATAVTAAPHTAYVYPGQGIQAKGMGMQEQTASRAAAAVWERADAVTRERLGFSVISIVRDNPTEVVAGGVTYRHPKGVLNLTQFTQVCLATLALAQTAQLKEAGVYVPGAYFAGHSLGEYTALAAYAGVIDPDTVLELVFQRGLTMHHLVPRDAEGNSNYLLGALRPNQFGVGDEDVADYVARVAEESGEMLEIVNYNLRDQQYAIAGTIAGIEALKEDSSRRAKQAGGKSPFMLVPGIDVPFHSRVLRGGVDDFREKLDALLPHDIDPDILIGHYIPNLVAKPFVLTEEFRRAVLEVAPSTIVEKLDLNGDRSEVTRSLLIELLAWQFASPVRWIETQEFLLSRAANLDQYVEVGLGASPTLTNLAAKTLRLPGFAASDVVLRNVQRDATYVFLTDVNERELPEGTDNAETGSVATDTTSGTNGQVQETRPASAGHATGGVDSPASTATTSTTATSANTAAAATDATTAATSAAASAASVSTGGSTAQPLPFTAGHAIRALLAQANKMRLDQVGDADTIGTLTSGVSSRLNQQLMDMSAELSLPAVEGASEADMKTLTATVNAAAKNYQPFGEVLGKFVKDQVRSVFGPAGAKLEDISNRVTGTWALPAGWDAHVTMAVALGTRAGSSARGGDLALLPTAVTNGAEVNDLIDAAVAQVASDNGVTVALPTGGETGGQVVDSGALNDLAEKILGAKGILAESAHHVLRALGHNDGVAPSKPDNADELVATVTAEAGSDWARRVLPAFDEAKAVLFDDRWATAREDIARLAAGEEIPATASFTGTGEDVAAMAQWYGFTDVADAARSTDQGEFVGTIAVVTGVSPHSIASGVAAELLSRGATVIATSSKVTPERTEWARKLYREHASGAASFWLVPANLASYRDIDALSEWIGNERFVTVGSTKKKVKDAWIPDLLLPFAAPPVRGYLTDAGTGAEFESRVLLWGVERLIGRLSALGETTDVNHRLHVVLPGSPNRGTFGGDGSYGEVKAAFDAIVNKWSVEPFGQRTSLAHPRIGWVKSTNLMGHNDRLVAVAERHGVHVWTPETIAKELVGLCSEASRTAAAEKPLVADLTGGLAGVSLPAIAAEAYADAARTEEEAVTSGASNSDDPTATSSVATIPALPTPHPRHQPTDREVPWTAEVTTPLEEMVVIVGLGEVSPWGSGRTRFEAEYGIDHLGDVDLTPAGVTELAWMMGLITWEDNPTPGWYDADGNYVDESDIYDRFHDDVIARCGVRPFADDGPISDGASGKEIQFFLEKDVTFTVDDLETANTYVDADPAFTSVSVDQDGSIRVNRRAGATSRVPKKATLARAVGGQIPDGFDPQKWGIPTSLTESIDRIAVWNLVATVDAFLSAGFEPAELLRAVHPADVATTQGTGFGGMSSMRKLFLDRFMDADIPSDILQETLPNVVAAHTMQTYVGGYGSMIHPIGACATAAVSVEEGVDKIALGKADVVIAGGIDDISVESIQGFAMMNATADSDAMAAKGIDPRFYSRANDRRRGGFVESAGGGTVILARGTVARDLGLPVLAVVAFAQSNGDGAHTSIPAPGLGALATARGGQRSRLAKSLSGLGIGADDISVISKHDTSTNANDPNETRLHTYIAEALGRSEGNPQYVISQKTLTGHAKGGAAVFQIGGIADVFATGRIPGNAALTCVDPEMKDGTWFTWLSEPLQLAEAPKAALLTSLGFGHVSGLVALVHPAAFASVVDDPSWEKRANARLAAGERRLVQGMLGNRPLFEGVDNRRFREGDTISEKEKLMLLDPDARLSADGWF</sequence>
<feature type="compositionally biased region" description="Low complexity" evidence="8">
    <location>
        <begin position="909"/>
        <end position="920"/>
    </location>
</feature>
<evidence type="ECO:0000259" key="9">
    <source>
        <dbReference type="PROSITE" id="PS52004"/>
    </source>
</evidence>
<evidence type="ECO:0000256" key="3">
    <source>
        <dbReference type="ARBA" id="ARBA00022553"/>
    </source>
</evidence>
<feature type="region of interest" description="Disordered" evidence="8">
    <location>
        <begin position="1771"/>
        <end position="1821"/>
    </location>
</feature>
<evidence type="ECO:0000256" key="8">
    <source>
        <dbReference type="SAM" id="MobiDB-lite"/>
    </source>
</evidence>
<dbReference type="InterPro" id="IPR020841">
    <property type="entry name" value="PKS_Beta-ketoAc_synthase_dom"/>
</dbReference>
<dbReference type="Pfam" id="PF08354">
    <property type="entry name" value="Fas1-AflB-like_hel"/>
    <property type="match status" value="1"/>
</dbReference>
<keyword evidence="7" id="KW-0560">Oxidoreductase</keyword>
<dbReference type="Pfam" id="PF02801">
    <property type="entry name" value="Ketoacyl-synt_C"/>
    <property type="match status" value="1"/>
</dbReference>
<dbReference type="GO" id="GO:0004318">
    <property type="term" value="F:enoyl-[acyl-carrier-protein] reductase (NADH) activity"/>
    <property type="evidence" value="ECO:0007669"/>
    <property type="project" value="InterPro"/>
</dbReference>
<dbReference type="Pfam" id="PF22690">
    <property type="entry name" value="FAS_AT_central"/>
    <property type="match status" value="1"/>
</dbReference>
<dbReference type="PANTHER" id="PTHR10982">
    <property type="entry name" value="MALONYL COA-ACYL CARRIER PROTEIN TRANSACYLASE"/>
    <property type="match status" value="1"/>
</dbReference>
<evidence type="ECO:0000256" key="4">
    <source>
        <dbReference type="ARBA" id="ARBA00022679"/>
    </source>
</evidence>
<dbReference type="InterPro" id="IPR029069">
    <property type="entry name" value="HotDog_dom_sf"/>
</dbReference>
<dbReference type="InterPro" id="IPR016036">
    <property type="entry name" value="Malonyl_transacylase_ACP-bd"/>
</dbReference>
<dbReference type="Gene3D" id="3.90.25.70">
    <property type="match status" value="1"/>
</dbReference>
<dbReference type="CDD" id="cd00828">
    <property type="entry name" value="elong_cond_enzymes"/>
    <property type="match status" value="1"/>
</dbReference>
<dbReference type="InterPro" id="IPR014030">
    <property type="entry name" value="Ketoacyl_synth_N"/>
</dbReference>
<feature type="domain" description="Ketosynthase family 3 (KS3)" evidence="9">
    <location>
        <begin position="2615"/>
        <end position="3067"/>
    </location>
</feature>
<dbReference type="InterPro" id="IPR013565">
    <property type="entry name" value="Fas1/AflB-like_central"/>
</dbReference>
<dbReference type="Gene3D" id="1.20.930.70">
    <property type="match status" value="1"/>
</dbReference>
<keyword evidence="5" id="KW-0378">Hydrolase</keyword>
<dbReference type="Gene3D" id="3.40.366.10">
    <property type="entry name" value="Malonyl-Coenzyme A Acyl Carrier Protein, domain 2"/>
    <property type="match status" value="3"/>
</dbReference>
<evidence type="ECO:0000256" key="7">
    <source>
        <dbReference type="ARBA" id="ARBA00023002"/>
    </source>
</evidence>
<name>A0A7T4EEK4_9CORY</name>
<dbReference type="InterPro" id="IPR014031">
    <property type="entry name" value="Ketoacyl_synth_C"/>
</dbReference>
<reference evidence="10 11" key="1">
    <citation type="submission" date="2020-12" db="EMBL/GenBank/DDBJ databases">
        <title>FDA dAtabase for Regulatory Grade micrObial Sequences (FDA-ARGOS): Supporting development and validation of Infectious Disease Dx tests.</title>
        <authorList>
            <person name="Sproer C."/>
            <person name="Gronow S."/>
            <person name="Severitt S."/>
            <person name="Schroder I."/>
            <person name="Tallon L."/>
            <person name="Sadzewicz L."/>
            <person name="Zhao X."/>
            <person name="Boylan J."/>
            <person name="Ott S."/>
            <person name="Bowen H."/>
            <person name="Vavikolanu K."/>
            <person name="Mehta A."/>
            <person name="Aluvathingal J."/>
            <person name="Nadendla S."/>
            <person name="Lowell S."/>
            <person name="Myers T."/>
            <person name="Yan Y."/>
            <person name="Sichtig H."/>
        </authorList>
    </citation>
    <scope>NUCLEOTIDE SEQUENCE [LARGE SCALE GENOMIC DNA]</scope>
    <source>
        <strain evidence="10 11">FDAARGOS_1053</strain>
    </source>
</reference>
<dbReference type="Gene3D" id="3.30.70.2430">
    <property type="match status" value="1"/>
</dbReference>
<dbReference type="GO" id="GO:0005835">
    <property type="term" value="C:fatty acid synthase complex"/>
    <property type="evidence" value="ECO:0007669"/>
    <property type="project" value="InterPro"/>
</dbReference>
<keyword evidence="6" id="KW-0521">NADP</keyword>
<organism evidence="10 11">
    <name type="scientific">Corynebacterium glucuronolyticum</name>
    <dbReference type="NCBI Taxonomy" id="39791"/>
    <lineage>
        <taxon>Bacteria</taxon>
        <taxon>Bacillati</taxon>
        <taxon>Actinomycetota</taxon>
        <taxon>Actinomycetes</taxon>
        <taxon>Mycobacteriales</taxon>
        <taxon>Corynebacteriaceae</taxon>
        <taxon>Corynebacterium</taxon>
    </lineage>
</organism>
<dbReference type="Proteomes" id="UP000596145">
    <property type="component" value="Chromosome"/>
</dbReference>
<accession>A0A7T4EEK4</accession>
<dbReference type="InterPro" id="IPR047224">
    <property type="entry name" value="FAS_alpha_su_C"/>
</dbReference>
<evidence type="ECO:0000313" key="11">
    <source>
        <dbReference type="Proteomes" id="UP000596145"/>
    </source>
</evidence>
<keyword evidence="3" id="KW-0597">Phosphoprotein</keyword>
<dbReference type="Pfam" id="PF00109">
    <property type="entry name" value="ketoacyl-synt"/>
    <property type="match status" value="1"/>
</dbReference>
<dbReference type="InterPro" id="IPR013785">
    <property type="entry name" value="Aldolase_TIM"/>
</dbReference>
<dbReference type="PRINTS" id="PR01483">
    <property type="entry name" value="FASYNTHASE"/>
</dbReference>
<dbReference type="InterPro" id="IPR016035">
    <property type="entry name" value="Acyl_Trfase/lysoPLipase"/>
</dbReference>
<dbReference type="PROSITE" id="PS00606">
    <property type="entry name" value="KS3_1"/>
    <property type="match status" value="1"/>
</dbReference>
<evidence type="ECO:0000256" key="1">
    <source>
        <dbReference type="ARBA" id="ARBA00005254"/>
    </source>
</evidence>
<dbReference type="SMART" id="SM00827">
    <property type="entry name" value="PKS_AT"/>
    <property type="match status" value="1"/>
</dbReference>
<feature type="region of interest" description="Disordered" evidence="8">
    <location>
        <begin position="2463"/>
        <end position="2502"/>
    </location>
</feature>
<comment type="similarity">
    <text evidence="1">Belongs to the enoyl-CoA hydratase/isomerase family.</text>
</comment>
<gene>
    <name evidence="10" type="ORF">I6I10_10780</name>
</gene>
<dbReference type="InterPro" id="IPR003965">
    <property type="entry name" value="Fatty_acid_synthase"/>
</dbReference>
<dbReference type="InterPro" id="IPR002539">
    <property type="entry name" value="MaoC-like_dom"/>
</dbReference>
<dbReference type="GO" id="GO:0016787">
    <property type="term" value="F:hydrolase activity"/>
    <property type="evidence" value="ECO:0007669"/>
    <property type="project" value="UniProtKB-KW"/>
</dbReference>
<dbReference type="InterPro" id="IPR018201">
    <property type="entry name" value="Ketoacyl_synth_AS"/>
</dbReference>
<dbReference type="SUPFAM" id="SSF52151">
    <property type="entry name" value="FabD/lysophospholipase-like"/>
    <property type="match status" value="2"/>
</dbReference>
<dbReference type="Gene3D" id="3.40.50.720">
    <property type="entry name" value="NAD(P)-binding Rossmann-like Domain"/>
    <property type="match status" value="1"/>
</dbReference>
<dbReference type="SUPFAM" id="SSF51412">
    <property type="entry name" value="Inosine monophosphate dehydrogenase (IMPDH)"/>
    <property type="match status" value="1"/>
</dbReference>
<dbReference type="Pfam" id="PF18094">
    <property type="entry name" value="DNA_pol_B_N"/>
    <property type="match status" value="1"/>
</dbReference>
<dbReference type="Gene3D" id="3.40.47.10">
    <property type="match status" value="1"/>
</dbReference>
<dbReference type="SUPFAM" id="SSF55048">
    <property type="entry name" value="Probable ACP-binding domain of malonyl-CoA ACP transacylase"/>
    <property type="match status" value="1"/>
</dbReference>
<dbReference type="CDD" id="cd08950">
    <property type="entry name" value="KR_fFAS_SDR_c_like"/>
    <property type="match status" value="1"/>
</dbReference>